<evidence type="ECO:0000256" key="1">
    <source>
        <dbReference type="ARBA" id="ARBA00005964"/>
    </source>
</evidence>
<feature type="signal peptide" evidence="3">
    <location>
        <begin position="1"/>
        <end position="18"/>
    </location>
</feature>
<reference evidence="5" key="1">
    <citation type="submission" date="2023-04" db="EMBL/GenBank/DDBJ databases">
        <title>Black Yeasts Isolated from many extreme environments.</title>
        <authorList>
            <person name="Coleine C."/>
            <person name="Stajich J.E."/>
            <person name="Selbmann L."/>
        </authorList>
    </citation>
    <scope>NUCLEOTIDE SEQUENCE</scope>
    <source>
        <strain evidence="5">CCFEE 5312</strain>
    </source>
</reference>
<dbReference type="AlphaFoldDB" id="A0AAJ0G7G0"/>
<dbReference type="PANTHER" id="PTHR11559">
    <property type="entry name" value="CARBOXYLESTERASE"/>
    <property type="match status" value="1"/>
</dbReference>
<dbReference type="PROSITE" id="PS00122">
    <property type="entry name" value="CARBOXYLESTERASE_B_1"/>
    <property type="match status" value="1"/>
</dbReference>
<dbReference type="EC" id="3.1.1.-" evidence="3"/>
<keyword evidence="3" id="KW-0732">Signal</keyword>
<dbReference type="GO" id="GO:0016787">
    <property type="term" value="F:hydrolase activity"/>
    <property type="evidence" value="ECO:0007669"/>
    <property type="project" value="UniProtKB-KW"/>
</dbReference>
<proteinExistence type="inferred from homology"/>
<sequence>MKVLSLLGLLSAAVTVRSQYHGTKNPLIVKSDSGTYRGLINDSAPLVREFLGIPFAKPPTDERRWLPPQKLGKHHSSHVYDATRYPPSCPQYVSKVPTVYNTVVPEYIISGPVSEDCLALSIWTPLKVAKKLPVIMFMTGGAFQTGGVEINYQLPYNWVQRTQKHIVVTINYRVNIFGFPNAAGLEDQNLGILDQRMALEWVRDNIEAFGGDSSRITLWGQSAGAASTDINNFAFYEDPIVTGFFAQSGTASLLSSTDASHSNFTFVASQLGCDYPDDATKELKCMRKVPAEDITAFVGAFNDNGTLPLFYPVPDDKIVFLNYTDRYIQGKVSPQPAIFSTTEQEGTALVPYQESGVNETFAQFATLALLCPVAQTSLLREAAGLTTYRYLYSGDFPNVSPLPWMDAYHASDLPMLFATHQDYTNGKGKSTPLEYKVSERMEDLLYAFMIDPEHGPEKHKWAPYTSGQMLQFGADGKVMQNVSIASVEAVCASFPAR</sequence>
<dbReference type="EMBL" id="JAWDJX010000023">
    <property type="protein sequence ID" value="KAK3052002.1"/>
    <property type="molecule type" value="Genomic_DNA"/>
</dbReference>
<accession>A0AAJ0G7G0</accession>
<gene>
    <name evidence="5" type="ORF">LTR09_006956</name>
</gene>
<keyword evidence="2 3" id="KW-0378">Hydrolase</keyword>
<comment type="similarity">
    <text evidence="1 3">Belongs to the type-B carboxylesterase/lipase family.</text>
</comment>
<feature type="chain" id="PRO_5042313447" description="Carboxylic ester hydrolase" evidence="3">
    <location>
        <begin position="19"/>
        <end position="497"/>
    </location>
</feature>
<organism evidence="5 6">
    <name type="scientific">Extremus antarcticus</name>
    <dbReference type="NCBI Taxonomy" id="702011"/>
    <lineage>
        <taxon>Eukaryota</taxon>
        <taxon>Fungi</taxon>
        <taxon>Dikarya</taxon>
        <taxon>Ascomycota</taxon>
        <taxon>Pezizomycotina</taxon>
        <taxon>Dothideomycetes</taxon>
        <taxon>Dothideomycetidae</taxon>
        <taxon>Mycosphaerellales</taxon>
        <taxon>Extremaceae</taxon>
        <taxon>Extremus</taxon>
    </lineage>
</organism>
<evidence type="ECO:0000259" key="4">
    <source>
        <dbReference type="Pfam" id="PF00135"/>
    </source>
</evidence>
<comment type="caution">
    <text evidence="5">The sequence shown here is derived from an EMBL/GenBank/DDBJ whole genome shotgun (WGS) entry which is preliminary data.</text>
</comment>
<dbReference type="InterPro" id="IPR050309">
    <property type="entry name" value="Type-B_Carboxylest/Lipase"/>
</dbReference>
<protein>
    <recommendedName>
        <fullName evidence="3">Carboxylic ester hydrolase</fullName>
        <ecNumber evidence="3">3.1.1.-</ecNumber>
    </recommendedName>
</protein>
<keyword evidence="6" id="KW-1185">Reference proteome</keyword>
<dbReference type="InterPro" id="IPR019826">
    <property type="entry name" value="Carboxylesterase_B_AS"/>
</dbReference>
<name>A0AAJ0G7G0_9PEZI</name>
<evidence type="ECO:0000256" key="3">
    <source>
        <dbReference type="RuleBase" id="RU361235"/>
    </source>
</evidence>
<evidence type="ECO:0000256" key="2">
    <source>
        <dbReference type="ARBA" id="ARBA00022801"/>
    </source>
</evidence>
<dbReference type="Proteomes" id="UP001271007">
    <property type="component" value="Unassembled WGS sequence"/>
</dbReference>
<dbReference type="InterPro" id="IPR029058">
    <property type="entry name" value="AB_hydrolase_fold"/>
</dbReference>
<dbReference type="Gene3D" id="3.40.50.1820">
    <property type="entry name" value="alpha/beta hydrolase"/>
    <property type="match status" value="2"/>
</dbReference>
<dbReference type="SUPFAM" id="SSF53474">
    <property type="entry name" value="alpha/beta-Hydrolases"/>
    <property type="match status" value="1"/>
</dbReference>
<evidence type="ECO:0000313" key="5">
    <source>
        <dbReference type="EMBL" id="KAK3052002.1"/>
    </source>
</evidence>
<dbReference type="InterPro" id="IPR002018">
    <property type="entry name" value="CarbesteraseB"/>
</dbReference>
<feature type="domain" description="Carboxylesterase type B" evidence="4">
    <location>
        <begin position="28"/>
        <end position="356"/>
    </location>
</feature>
<dbReference type="Pfam" id="PF00135">
    <property type="entry name" value="COesterase"/>
    <property type="match status" value="1"/>
</dbReference>
<evidence type="ECO:0000313" key="6">
    <source>
        <dbReference type="Proteomes" id="UP001271007"/>
    </source>
</evidence>